<evidence type="ECO:0000256" key="2">
    <source>
        <dbReference type="ARBA" id="ARBA00023134"/>
    </source>
</evidence>
<dbReference type="SMART" id="SM00175">
    <property type="entry name" value="RAB"/>
    <property type="match status" value="1"/>
</dbReference>
<sequence>MDLDFKIVVVGDVNVGKTRLICSRAYRKTACLDKIRTPAHASSVWAIDQRLSELWNSHRLWDTFGAHDRDRRFAFGHADVVLLCFSIASENSLRNIKAPLKKLTNFWIHETRQHLKSVPQFVVGCKADLRHCNLDEFNARCGQLATKVAFKSELSLSLPYYETSVVTGDGVEDLFTNAIRAALLTRRRFWRSHLKSVQRPLPQPPLLPPMPPDCDRISESSKHLALPAAAITGRSQSSPEPECDLPSFDTFFDFERYSDGNSENCSIPLHRCIIASRTRIPFEEKFNEDFIKLVYCGGFTNDSRIFTNVESRAARLNMFHTGKYSDVTLIADDGEIKAHRILLAAGSELMNAMLIGHWRESSLSTIRMTDLKRDELRECCRWIYARVMPDWSTPTKLLIQLIPAASRLCMSEFFSRLEAQIIERIRTSPSSIGLQFSMTALELAEQHHANRLAAFITRHLSVNFNEIHEFHREQFLELEEAKRVIIEKERWPPTWYMKERDLYERTIKNIKNRDQKKHPVFTRVLCGAGSSFFMKNTFFYFLRIFCSFIPSIF</sequence>
<dbReference type="Pfam" id="PF00651">
    <property type="entry name" value="BTB"/>
    <property type="match status" value="1"/>
</dbReference>
<feature type="domain" description="BTB" evidence="3">
    <location>
        <begin position="325"/>
        <end position="384"/>
    </location>
</feature>
<dbReference type="Pfam" id="PF00071">
    <property type="entry name" value="Ras"/>
    <property type="match status" value="1"/>
</dbReference>
<evidence type="ECO:0000256" key="1">
    <source>
        <dbReference type="ARBA" id="ARBA00022741"/>
    </source>
</evidence>
<dbReference type="Gene3D" id="3.30.710.10">
    <property type="entry name" value="Potassium Channel Kv1.1, Chain A"/>
    <property type="match status" value="1"/>
</dbReference>
<dbReference type="InterPro" id="IPR001806">
    <property type="entry name" value="Small_GTPase"/>
</dbReference>
<dbReference type="PROSITE" id="PS51419">
    <property type="entry name" value="RAB"/>
    <property type="match status" value="1"/>
</dbReference>
<evidence type="ECO:0000313" key="4">
    <source>
        <dbReference type="EMBL" id="AAS21349.1"/>
    </source>
</evidence>
<dbReference type="EMBL" id="AY449458">
    <property type="protein sequence ID" value="AAS21349.1"/>
    <property type="molecule type" value="Genomic_DNA"/>
</dbReference>
<name>Q676B8_OIKDI</name>
<accession>Q676B8</accession>
<gene>
    <name evidence="4" type="ORF">002-30</name>
</gene>
<dbReference type="CDD" id="cd18499">
    <property type="entry name" value="BACK_RHOBTB"/>
    <property type="match status" value="1"/>
</dbReference>
<dbReference type="AlphaFoldDB" id="Q676B8"/>
<organism evidence="4">
    <name type="scientific">Oikopleura dioica</name>
    <name type="common">Tunicate</name>
    <dbReference type="NCBI Taxonomy" id="34765"/>
    <lineage>
        <taxon>Eukaryota</taxon>
        <taxon>Metazoa</taxon>
        <taxon>Chordata</taxon>
        <taxon>Tunicata</taxon>
        <taxon>Appendicularia</taxon>
        <taxon>Copelata</taxon>
        <taxon>Oikopleuridae</taxon>
        <taxon>Oikopleura</taxon>
    </lineage>
</organism>
<reference evidence="4" key="1">
    <citation type="journal article" date="2004" name="Nature">
        <title>Hox cluster disintegration with persistent anteroposterior order of expression in Oikopleura dioica.</title>
        <authorList>
            <person name="Seo H.C."/>
            <person name="Edvardsen R.B."/>
            <person name="Maeland A.D."/>
            <person name="Bjordal M."/>
            <person name="Jensen M.F."/>
            <person name="Hansen A."/>
            <person name="Flaat M."/>
            <person name="Weissenbach J."/>
            <person name="Lehrach H."/>
            <person name="Wincker P."/>
            <person name="Reinhardt R."/>
            <person name="Chourrout D."/>
        </authorList>
    </citation>
    <scope>NUCLEOTIDE SEQUENCE</scope>
</reference>
<dbReference type="PRINTS" id="PR00449">
    <property type="entry name" value="RASTRNSFRMNG"/>
</dbReference>
<dbReference type="GO" id="GO:0003924">
    <property type="term" value="F:GTPase activity"/>
    <property type="evidence" value="ECO:0007669"/>
    <property type="project" value="InterPro"/>
</dbReference>
<dbReference type="InterPro" id="IPR003578">
    <property type="entry name" value="Small_GTPase_Rho"/>
</dbReference>
<reference evidence="4" key="2">
    <citation type="journal article" date="2005" name="Curr. Biol.">
        <title>Remodelling of the homeobox gene complement in the tunicate Oikopleura dioica.</title>
        <authorList>
            <person name="Edvardsen R.B."/>
            <person name="Seo H.C."/>
            <person name="Jensen M.F."/>
            <person name="Mialon A."/>
            <person name="Mikhaleva J."/>
            <person name="Bjordal M."/>
            <person name="Cartry J."/>
            <person name="Reinhardt R."/>
            <person name="Weissenbach J."/>
            <person name="Wincker P."/>
            <person name="Chourrout D."/>
        </authorList>
    </citation>
    <scope>NUCLEOTIDE SEQUENCE</scope>
</reference>
<dbReference type="PANTHER" id="PTHR24072">
    <property type="entry name" value="RHO FAMILY GTPASE"/>
    <property type="match status" value="1"/>
</dbReference>
<evidence type="ECO:0000259" key="3">
    <source>
        <dbReference type="PROSITE" id="PS50097"/>
    </source>
</evidence>
<dbReference type="GO" id="GO:0005525">
    <property type="term" value="F:GTP binding"/>
    <property type="evidence" value="ECO:0007669"/>
    <property type="project" value="UniProtKB-KW"/>
</dbReference>
<dbReference type="SMART" id="SM00174">
    <property type="entry name" value="RHO"/>
    <property type="match status" value="1"/>
</dbReference>
<dbReference type="SUPFAM" id="SSF52540">
    <property type="entry name" value="P-loop containing nucleoside triphosphate hydrolases"/>
    <property type="match status" value="1"/>
</dbReference>
<dbReference type="InterPro" id="IPR000210">
    <property type="entry name" value="BTB/POZ_dom"/>
</dbReference>
<dbReference type="SUPFAM" id="SSF54695">
    <property type="entry name" value="POZ domain"/>
    <property type="match status" value="1"/>
</dbReference>
<dbReference type="PROSITE" id="PS50097">
    <property type="entry name" value="BTB"/>
    <property type="match status" value="1"/>
</dbReference>
<dbReference type="InterPro" id="IPR027417">
    <property type="entry name" value="P-loop_NTPase"/>
</dbReference>
<protein>
    <submittedName>
        <fullName evidence="4">G protein RHOBTB-like protein</fullName>
    </submittedName>
</protein>
<proteinExistence type="predicted"/>
<keyword evidence="2" id="KW-0342">GTP-binding</keyword>
<dbReference type="SMART" id="SM00225">
    <property type="entry name" value="BTB"/>
    <property type="match status" value="1"/>
</dbReference>
<dbReference type="GO" id="GO:0007264">
    <property type="term" value="P:small GTPase-mediated signal transduction"/>
    <property type="evidence" value="ECO:0007669"/>
    <property type="project" value="InterPro"/>
</dbReference>
<keyword evidence="1" id="KW-0547">Nucleotide-binding</keyword>
<dbReference type="Gene3D" id="3.40.50.300">
    <property type="entry name" value="P-loop containing nucleotide triphosphate hydrolases"/>
    <property type="match status" value="1"/>
</dbReference>
<dbReference type="InterPro" id="IPR011333">
    <property type="entry name" value="SKP1/BTB/POZ_sf"/>
</dbReference>
<dbReference type="SMART" id="SM00173">
    <property type="entry name" value="RAS"/>
    <property type="match status" value="1"/>
</dbReference>
<dbReference type="PROSITE" id="PS51420">
    <property type="entry name" value="RHO"/>
    <property type="match status" value="1"/>
</dbReference>